<dbReference type="Gene3D" id="2.60.40.10">
    <property type="entry name" value="Immunoglobulins"/>
    <property type="match status" value="1"/>
</dbReference>
<reference evidence="10 11" key="1">
    <citation type="journal article" date="2009" name="Environ. Microbiol.">
        <title>Genome sequence of Desulfobacterium autotrophicum HRM2, a marine sulfate reducer oxidizing organic carbon completely to carbon dioxide.</title>
        <authorList>
            <person name="Strittmatter A.W."/>
            <person name="Liesegang H."/>
            <person name="Rabus R."/>
            <person name="Decker I."/>
            <person name="Amann J."/>
            <person name="Andres S."/>
            <person name="Henne A."/>
            <person name="Fricke W.F."/>
            <person name="Martinez-Arias R."/>
            <person name="Bartels D."/>
            <person name="Goesmann A."/>
            <person name="Krause L."/>
            <person name="Puehler A."/>
            <person name="Klenk H.P."/>
            <person name="Richter M."/>
            <person name="Schuler M."/>
            <person name="Gloeckner F.O."/>
            <person name="Meyerdierks A."/>
            <person name="Gottschalk G."/>
            <person name="Amann R."/>
        </authorList>
    </citation>
    <scope>NUCLEOTIDE SEQUENCE [LARGE SCALE GENOMIC DNA]</scope>
    <source>
        <strain evidence="11">ATCC 43914 / DSM 3382 / HRM2</strain>
    </source>
</reference>
<dbReference type="OrthoDB" id="9800174at2"/>
<dbReference type="Pfam" id="PF00128">
    <property type="entry name" value="Alpha-amylase"/>
    <property type="match status" value="1"/>
</dbReference>
<dbReference type="InterPro" id="IPR037439">
    <property type="entry name" value="Branching_enzy"/>
</dbReference>
<dbReference type="Pfam" id="PF02922">
    <property type="entry name" value="CBM_48"/>
    <property type="match status" value="1"/>
</dbReference>
<dbReference type="InterPro" id="IPR013783">
    <property type="entry name" value="Ig-like_fold"/>
</dbReference>
<keyword evidence="7" id="KW-0119">Carbohydrate metabolism</keyword>
<evidence type="ECO:0000313" key="11">
    <source>
        <dbReference type="Proteomes" id="UP000000442"/>
    </source>
</evidence>
<evidence type="ECO:0000313" key="10">
    <source>
        <dbReference type="EMBL" id="ACN15457.1"/>
    </source>
</evidence>
<dbReference type="Proteomes" id="UP000000442">
    <property type="component" value="Chromosome"/>
</dbReference>
<dbReference type="EC" id="2.4.1.18" evidence="4"/>
<keyword evidence="5 10" id="KW-0328">Glycosyltransferase</keyword>
<dbReference type="SMART" id="SM00642">
    <property type="entry name" value="Aamy"/>
    <property type="match status" value="1"/>
</dbReference>
<dbReference type="GO" id="GO:0003844">
    <property type="term" value="F:1,4-alpha-glucan branching enzyme activity"/>
    <property type="evidence" value="ECO:0007669"/>
    <property type="project" value="UniProtKB-EC"/>
</dbReference>
<feature type="domain" description="Glycosyl hydrolase family 13 catalytic" evidence="9">
    <location>
        <begin position="189"/>
        <end position="550"/>
    </location>
</feature>
<dbReference type="SUPFAM" id="SSF51011">
    <property type="entry name" value="Glycosyl hydrolase domain"/>
    <property type="match status" value="1"/>
</dbReference>
<dbReference type="SUPFAM" id="SSF81296">
    <property type="entry name" value="E set domains"/>
    <property type="match status" value="1"/>
</dbReference>
<dbReference type="CDD" id="cd02854">
    <property type="entry name" value="E_set_GBE_euk_N"/>
    <property type="match status" value="1"/>
</dbReference>
<dbReference type="GO" id="GO:0004553">
    <property type="term" value="F:hydrolase activity, hydrolyzing O-glycosyl compounds"/>
    <property type="evidence" value="ECO:0007669"/>
    <property type="project" value="InterPro"/>
</dbReference>
<dbReference type="Gene3D" id="2.60.40.1180">
    <property type="entry name" value="Golgi alpha-mannosidase II"/>
    <property type="match status" value="1"/>
</dbReference>
<evidence type="ECO:0000256" key="4">
    <source>
        <dbReference type="ARBA" id="ARBA00012541"/>
    </source>
</evidence>
<comment type="similarity">
    <text evidence="3">Belongs to the glycosyl hydrolase 13 family. GlgB subfamily.</text>
</comment>
<accession>C0QFN9</accession>
<feature type="active site" description="Proton donor" evidence="8">
    <location>
        <position position="389"/>
    </location>
</feature>
<protein>
    <recommendedName>
        <fullName evidence="4">1,4-alpha-glucan branching enzyme</fullName>
        <ecNumber evidence="4">2.4.1.18</ecNumber>
    </recommendedName>
</protein>
<dbReference type="eggNOG" id="COG0296">
    <property type="taxonomic scope" value="Bacteria"/>
</dbReference>
<dbReference type="GO" id="GO:0005978">
    <property type="term" value="P:glycogen biosynthetic process"/>
    <property type="evidence" value="ECO:0007669"/>
    <property type="project" value="InterPro"/>
</dbReference>
<dbReference type="GO" id="GO:0005737">
    <property type="term" value="C:cytoplasm"/>
    <property type="evidence" value="ECO:0007669"/>
    <property type="project" value="TreeGrafter"/>
</dbReference>
<dbReference type="PANTHER" id="PTHR43651">
    <property type="entry name" value="1,4-ALPHA-GLUCAN-BRANCHING ENZYME"/>
    <property type="match status" value="1"/>
</dbReference>
<dbReference type="InterPro" id="IPR006047">
    <property type="entry name" value="GH13_cat_dom"/>
</dbReference>
<dbReference type="RefSeq" id="WP_015904225.1">
    <property type="nucleotide sequence ID" value="NC_012108.1"/>
</dbReference>
<dbReference type="InterPro" id="IPR014756">
    <property type="entry name" value="Ig_E-set"/>
</dbReference>
<name>C0QFN9_DESAH</name>
<evidence type="ECO:0000256" key="7">
    <source>
        <dbReference type="ARBA" id="ARBA00023277"/>
    </source>
</evidence>
<dbReference type="Pfam" id="PF02806">
    <property type="entry name" value="Alpha-amylase_C"/>
    <property type="match status" value="1"/>
</dbReference>
<dbReference type="GO" id="GO:0043169">
    <property type="term" value="F:cation binding"/>
    <property type="evidence" value="ECO:0007669"/>
    <property type="project" value="InterPro"/>
</dbReference>
<evidence type="ECO:0000256" key="3">
    <source>
        <dbReference type="ARBA" id="ARBA00009000"/>
    </source>
</evidence>
<dbReference type="InterPro" id="IPR006048">
    <property type="entry name" value="A-amylase/branching_C"/>
</dbReference>
<comment type="catalytic activity">
    <reaction evidence="1">
        <text>Transfers a segment of a (1-&gt;4)-alpha-D-glucan chain to a primary hydroxy group in a similar glucan chain.</text>
        <dbReference type="EC" id="2.4.1.18"/>
    </reaction>
</comment>
<comment type="function">
    <text evidence="2">Catalyzes the formation of the alpha-1,6-glucosidic linkages in glycogen by scission of a 1,4-alpha-linked oligosaccharide from growing alpha-1,4-glucan chains and the subsequent attachment of the oligosaccharide to the alpha-1,6 position.</text>
</comment>
<dbReference type="InterPro" id="IPR017853">
    <property type="entry name" value="GH"/>
</dbReference>
<dbReference type="EMBL" id="CP001087">
    <property type="protein sequence ID" value="ACN15457.1"/>
    <property type="molecule type" value="Genomic_DNA"/>
</dbReference>
<evidence type="ECO:0000256" key="8">
    <source>
        <dbReference type="PIRSR" id="PIRSR000463-1"/>
    </source>
</evidence>
<keyword evidence="6 10" id="KW-0808">Transferase</keyword>
<dbReference type="CAZy" id="GH13">
    <property type="family name" value="Glycoside Hydrolase Family 13"/>
</dbReference>
<dbReference type="InterPro" id="IPR013780">
    <property type="entry name" value="Glyco_hydro_b"/>
</dbReference>
<dbReference type="HOGENOM" id="CLU_011131_2_2_7"/>
<dbReference type="SUPFAM" id="SSF51445">
    <property type="entry name" value="(Trans)glycosidases"/>
    <property type="match status" value="1"/>
</dbReference>
<evidence type="ECO:0000256" key="5">
    <source>
        <dbReference type="ARBA" id="ARBA00022676"/>
    </source>
</evidence>
<evidence type="ECO:0000256" key="6">
    <source>
        <dbReference type="ARBA" id="ARBA00022679"/>
    </source>
</evidence>
<keyword evidence="11" id="KW-1185">Reference proteome</keyword>
<sequence>MKECCKDPCSPDPGIFRDSFLLPHREEILRRIGHCQQKYERITQKGHRSLEKFAMYHKEFGLHRLNSGWIFREWAPNATAIHIIGEMTQWQIDPEFCLERKTADGVWEASFPLGAFFHKALYRLVVTWKGGRGDRLPTAVTRVVQDPDSLIFNAQVWEPESPYMWRHSSPDPADLFIYETHVGMAQETWGVGTFKEFETRVLPRIKTAGYTAIQIMAVQEHPYYGSFGYHVTNFFAVSSRFGTPEEFKSLVDAAHGLDLKVFMDVVHSHSSSNEIEGLSRFDGSLDQFFHSGDRGIHRLWDSRCFDYGKPMVLNFLLSNLRYWIEEFHLDGFRFDGVTSMLFYDHGLGRAFTCYDDYYGNSVDLDALAYLYLANRFVHAMIPNCVTIAEEVSGYPGIATSQSDGGTGFDYRYAMGIPDFWIRLLKEYRDEQWPLSLLWQELNSRREDERTISYAESHDQAMVGDKTLMMHLMGRAIYSCMERTNTSITTFRAVALHKMIRLITLATAGNGYLNFMGNEFGHPEWIDFPSAANNWSYQHARRQWSLVDNEDLMFSCLARFDRAMVKTAKDHGILNASRARLIFVHEADKTIGFMRAGMIFVFNFHPDKSFVDYPVNAPTGRFKMVLDTDATGFGGHGRLRADQVHLTLKGGAIQNDNSQLSLYLPARTAIVLAPGKGQ</sequence>
<evidence type="ECO:0000256" key="1">
    <source>
        <dbReference type="ARBA" id="ARBA00000826"/>
    </source>
</evidence>
<organism evidence="10 11">
    <name type="scientific">Desulforapulum autotrophicum (strain ATCC 43914 / DSM 3382 / VKM B-1955 / HRM2)</name>
    <name type="common">Desulfobacterium autotrophicum</name>
    <dbReference type="NCBI Taxonomy" id="177437"/>
    <lineage>
        <taxon>Bacteria</taxon>
        <taxon>Pseudomonadati</taxon>
        <taxon>Thermodesulfobacteriota</taxon>
        <taxon>Desulfobacteria</taxon>
        <taxon>Desulfobacterales</taxon>
        <taxon>Desulfobacteraceae</taxon>
        <taxon>Desulforapulum</taxon>
    </lineage>
</organism>
<dbReference type="Gene3D" id="3.20.20.80">
    <property type="entry name" value="Glycosidases"/>
    <property type="match status" value="1"/>
</dbReference>
<gene>
    <name evidence="10" type="primary">glgB2</name>
    <name evidence="10" type="ordered locus">HRM2_23620</name>
</gene>
<evidence type="ECO:0000259" key="9">
    <source>
        <dbReference type="SMART" id="SM00642"/>
    </source>
</evidence>
<proteinExistence type="inferred from homology"/>
<evidence type="ECO:0000256" key="2">
    <source>
        <dbReference type="ARBA" id="ARBA00002953"/>
    </source>
</evidence>
<dbReference type="InterPro" id="IPR004193">
    <property type="entry name" value="Glyco_hydro_13_N"/>
</dbReference>
<dbReference type="AlphaFoldDB" id="C0QFN9"/>
<dbReference type="PANTHER" id="PTHR43651:SF3">
    <property type="entry name" value="1,4-ALPHA-GLUCAN-BRANCHING ENZYME"/>
    <property type="match status" value="1"/>
</dbReference>
<dbReference type="PIRSF" id="PIRSF000463">
    <property type="entry name" value="GlgB"/>
    <property type="match status" value="1"/>
</dbReference>
<dbReference type="STRING" id="177437.HRM2_23620"/>
<dbReference type="KEGG" id="dat:HRM2_23620"/>
<feature type="active site" description="Nucleophile" evidence="8">
    <location>
        <position position="335"/>
    </location>
</feature>
<dbReference type="CDD" id="cd11321">
    <property type="entry name" value="AmyAc_bac_euk_BE"/>
    <property type="match status" value="1"/>
</dbReference>